<evidence type="ECO:0000256" key="1">
    <source>
        <dbReference type="SAM" id="MobiDB-lite"/>
    </source>
</evidence>
<gene>
    <name evidence="2" type="ORF">RRG08_058093</name>
</gene>
<reference evidence="2" key="1">
    <citation type="journal article" date="2023" name="G3 (Bethesda)">
        <title>A reference genome for the long-term kleptoplast-retaining sea slug Elysia crispata morphotype clarki.</title>
        <authorList>
            <person name="Eastman K.E."/>
            <person name="Pendleton A.L."/>
            <person name="Shaikh M.A."/>
            <person name="Suttiyut T."/>
            <person name="Ogas R."/>
            <person name="Tomko P."/>
            <person name="Gavelis G."/>
            <person name="Widhalm J.R."/>
            <person name="Wisecaver J.H."/>
        </authorList>
    </citation>
    <scope>NUCLEOTIDE SEQUENCE</scope>
    <source>
        <strain evidence="2">ECLA1</strain>
    </source>
</reference>
<comment type="caution">
    <text evidence="2">The sequence shown here is derived from an EMBL/GenBank/DDBJ whole genome shotgun (WGS) entry which is preliminary data.</text>
</comment>
<dbReference type="AlphaFoldDB" id="A0AAE0YI90"/>
<sequence length="156" mass="17299">MGKETGRGTERKRKDWDCRRGESVFNISSSQGRVHPYYCEALGRKCPDVAKDIEQKRADNDFFGCEADDGEEESNLSQESEKYQSASRRQMRPSYPSPKHVPTDTEAEPPSPQSVLSLKILNTTSSQSLAQLSKPLPAPASTIRASRDTSTSSEEA</sequence>
<protein>
    <submittedName>
        <fullName evidence="2">Uncharacterized protein</fullName>
    </submittedName>
</protein>
<evidence type="ECO:0000313" key="3">
    <source>
        <dbReference type="Proteomes" id="UP001283361"/>
    </source>
</evidence>
<dbReference type="Proteomes" id="UP001283361">
    <property type="component" value="Unassembled WGS sequence"/>
</dbReference>
<dbReference type="EMBL" id="JAWDGP010006241">
    <property type="protein sequence ID" value="KAK3744913.1"/>
    <property type="molecule type" value="Genomic_DNA"/>
</dbReference>
<organism evidence="2 3">
    <name type="scientific">Elysia crispata</name>
    <name type="common">lettuce slug</name>
    <dbReference type="NCBI Taxonomy" id="231223"/>
    <lineage>
        <taxon>Eukaryota</taxon>
        <taxon>Metazoa</taxon>
        <taxon>Spiralia</taxon>
        <taxon>Lophotrochozoa</taxon>
        <taxon>Mollusca</taxon>
        <taxon>Gastropoda</taxon>
        <taxon>Heterobranchia</taxon>
        <taxon>Euthyneura</taxon>
        <taxon>Panpulmonata</taxon>
        <taxon>Sacoglossa</taxon>
        <taxon>Placobranchoidea</taxon>
        <taxon>Plakobranchidae</taxon>
        <taxon>Elysia</taxon>
    </lineage>
</organism>
<proteinExistence type="predicted"/>
<feature type="compositionally biased region" description="Polar residues" evidence="1">
    <location>
        <begin position="113"/>
        <end position="131"/>
    </location>
</feature>
<accession>A0AAE0YI90</accession>
<keyword evidence="3" id="KW-1185">Reference proteome</keyword>
<feature type="region of interest" description="Disordered" evidence="1">
    <location>
        <begin position="62"/>
        <end position="156"/>
    </location>
</feature>
<evidence type="ECO:0000313" key="2">
    <source>
        <dbReference type="EMBL" id="KAK3744913.1"/>
    </source>
</evidence>
<feature type="compositionally biased region" description="Polar residues" evidence="1">
    <location>
        <begin position="75"/>
        <end position="88"/>
    </location>
</feature>
<name>A0AAE0YI90_9GAST</name>